<dbReference type="GO" id="GO:0005634">
    <property type="term" value="C:nucleus"/>
    <property type="evidence" value="ECO:0007669"/>
    <property type="project" value="UniProtKB-SubCell"/>
</dbReference>
<dbReference type="Gene3D" id="3.30.50.10">
    <property type="entry name" value="Erythroid Transcription Factor GATA-1, subunit A"/>
    <property type="match status" value="1"/>
</dbReference>
<feature type="region of interest" description="Disordered" evidence="11">
    <location>
        <begin position="60"/>
        <end position="85"/>
    </location>
</feature>
<dbReference type="Pfam" id="PF00105">
    <property type="entry name" value="zf-C4"/>
    <property type="match status" value="1"/>
</dbReference>
<keyword evidence="5" id="KW-0862">Zinc</keyword>
<keyword evidence="4" id="KW-0863">Zinc-finger</keyword>
<feature type="compositionally biased region" description="Low complexity" evidence="11">
    <location>
        <begin position="283"/>
        <end position="302"/>
    </location>
</feature>
<dbReference type="GO" id="GO:0003700">
    <property type="term" value="F:DNA-binding transcription factor activity"/>
    <property type="evidence" value="ECO:0007669"/>
    <property type="project" value="UniProtKB-ARBA"/>
</dbReference>
<keyword evidence="10" id="KW-0539">Nucleus</keyword>
<gene>
    <name evidence="13" type="ORF">niasHT_014084</name>
</gene>
<dbReference type="GO" id="GO:0003677">
    <property type="term" value="F:DNA binding"/>
    <property type="evidence" value="ECO:0007669"/>
    <property type="project" value="UniProtKB-KW"/>
</dbReference>
<evidence type="ECO:0000256" key="4">
    <source>
        <dbReference type="ARBA" id="ARBA00022771"/>
    </source>
</evidence>
<comment type="subcellular location">
    <subcellularLocation>
        <location evidence="1">Nucleus</location>
    </subcellularLocation>
</comment>
<feature type="compositionally biased region" description="Polar residues" evidence="11">
    <location>
        <begin position="304"/>
        <end position="315"/>
    </location>
</feature>
<dbReference type="AlphaFoldDB" id="A0ABD2LG79"/>
<feature type="region of interest" description="Disordered" evidence="11">
    <location>
        <begin position="708"/>
        <end position="732"/>
    </location>
</feature>
<dbReference type="Gene3D" id="1.10.565.10">
    <property type="entry name" value="Retinoid X Receptor"/>
    <property type="match status" value="1"/>
</dbReference>
<evidence type="ECO:0000256" key="3">
    <source>
        <dbReference type="ARBA" id="ARBA00022723"/>
    </source>
</evidence>
<proteinExistence type="inferred from homology"/>
<evidence type="ECO:0000256" key="9">
    <source>
        <dbReference type="ARBA" id="ARBA00023170"/>
    </source>
</evidence>
<comment type="caution">
    <text evidence="13">The sequence shown here is derived from an EMBL/GenBank/DDBJ whole genome shotgun (WGS) entry which is preliminary data.</text>
</comment>
<feature type="compositionally biased region" description="Polar residues" evidence="11">
    <location>
        <begin position="269"/>
        <end position="282"/>
    </location>
</feature>
<evidence type="ECO:0000313" key="13">
    <source>
        <dbReference type="EMBL" id="KAL3114240.1"/>
    </source>
</evidence>
<feature type="region of interest" description="Disordered" evidence="11">
    <location>
        <begin position="404"/>
        <end position="452"/>
    </location>
</feature>
<dbReference type="SMART" id="SM00399">
    <property type="entry name" value="ZnF_C4"/>
    <property type="match status" value="1"/>
</dbReference>
<keyword evidence="6" id="KW-0805">Transcription regulation</keyword>
<reference evidence="13 14" key="1">
    <citation type="submission" date="2024-10" db="EMBL/GenBank/DDBJ databases">
        <authorList>
            <person name="Kim D."/>
        </authorList>
    </citation>
    <scope>NUCLEOTIDE SEQUENCE [LARGE SCALE GENOMIC DNA]</scope>
    <source>
        <strain evidence="13">BH-2024</strain>
    </source>
</reference>
<dbReference type="InterPro" id="IPR035500">
    <property type="entry name" value="NHR-like_dom_sf"/>
</dbReference>
<dbReference type="PROSITE" id="PS00031">
    <property type="entry name" value="NUCLEAR_REC_DBD_1"/>
    <property type="match status" value="1"/>
</dbReference>
<dbReference type="GO" id="GO:0008270">
    <property type="term" value="F:zinc ion binding"/>
    <property type="evidence" value="ECO:0007669"/>
    <property type="project" value="UniProtKB-KW"/>
</dbReference>
<dbReference type="SUPFAM" id="SSF48508">
    <property type="entry name" value="Nuclear receptor ligand-binding domain"/>
    <property type="match status" value="1"/>
</dbReference>
<keyword evidence="7" id="KW-0238">DNA-binding</keyword>
<dbReference type="Proteomes" id="UP001620626">
    <property type="component" value="Unassembled WGS sequence"/>
</dbReference>
<keyword evidence="3" id="KW-0479">Metal-binding</keyword>
<evidence type="ECO:0000256" key="2">
    <source>
        <dbReference type="ARBA" id="ARBA00005993"/>
    </source>
</evidence>
<feature type="region of interest" description="Disordered" evidence="11">
    <location>
        <begin position="268"/>
        <end position="324"/>
    </location>
</feature>
<dbReference type="GO" id="GO:0032502">
    <property type="term" value="P:developmental process"/>
    <property type="evidence" value="ECO:0007669"/>
    <property type="project" value="UniProtKB-ARBA"/>
</dbReference>
<dbReference type="PANTHER" id="PTHR24083">
    <property type="entry name" value="NUCLEAR HORMONE RECEPTOR"/>
    <property type="match status" value="1"/>
</dbReference>
<dbReference type="InterPro" id="IPR013088">
    <property type="entry name" value="Znf_NHR/GATA"/>
</dbReference>
<feature type="compositionally biased region" description="Basic residues" evidence="11">
    <location>
        <begin position="406"/>
        <end position="417"/>
    </location>
</feature>
<feature type="region of interest" description="Disordered" evidence="11">
    <location>
        <begin position="653"/>
        <end position="693"/>
    </location>
</feature>
<dbReference type="EMBL" id="JBICBT010000422">
    <property type="protein sequence ID" value="KAL3114240.1"/>
    <property type="molecule type" value="Genomic_DNA"/>
</dbReference>
<dbReference type="PRINTS" id="PR00047">
    <property type="entry name" value="STROIDFINGER"/>
</dbReference>
<evidence type="ECO:0000256" key="8">
    <source>
        <dbReference type="ARBA" id="ARBA00023163"/>
    </source>
</evidence>
<keyword evidence="8" id="KW-0804">Transcription</keyword>
<keyword evidence="9" id="KW-0675">Receptor</keyword>
<dbReference type="GO" id="GO:0006357">
    <property type="term" value="P:regulation of transcription by RNA polymerase II"/>
    <property type="evidence" value="ECO:0007669"/>
    <property type="project" value="UniProtKB-ARBA"/>
</dbReference>
<organism evidence="13 14">
    <name type="scientific">Heterodera trifolii</name>
    <dbReference type="NCBI Taxonomy" id="157864"/>
    <lineage>
        <taxon>Eukaryota</taxon>
        <taxon>Metazoa</taxon>
        <taxon>Ecdysozoa</taxon>
        <taxon>Nematoda</taxon>
        <taxon>Chromadorea</taxon>
        <taxon>Rhabditida</taxon>
        <taxon>Tylenchina</taxon>
        <taxon>Tylenchomorpha</taxon>
        <taxon>Tylenchoidea</taxon>
        <taxon>Heteroderidae</taxon>
        <taxon>Heteroderinae</taxon>
        <taxon>Heterodera</taxon>
    </lineage>
</organism>
<evidence type="ECO:0000256" key="7">
    <source>
        <dbReference type="ARBA" id="ARBA00023125"/>
    </source>
</evidence>
<comment type="similarity">
    <text evidence="2">Belongs to the nuclear hormone receptor family.</text>
</comment>
<dbReference type="InterPro" id="IPR050274">
    <property type="entry name" value="Nuclear_hormone_rcpt_NR2"/>
</dbReference>
<feature type="compositionally biased region" description="Basic and acidic residues" evidence="11">
    <location>
        <begin position="432"/>
        <end position="452"/>
    </location>
</feature>
<evidence type="ECO:0000256" key="5">
    <source>
        <dbReference type="ARBA" id="ARBA00022833"/>
    </source>
</evidence>
<protein>
    <recommendedName>
        <fullName evidence="12">Nuclear receptor domain-containing protein</fullName>
    </recommendedName>
</protein>
<evidence type="ECO:0000256" key="10">
    <source>
        <dbReference type="ARBA" id="ARBA00023242"/>
    </source>
</evidence>
<name>A0ABD2LG79_9BILA</name>
<accession>A0ABD2LG79</accession>
<dbReference type="FunFam" id="3.30.50.10:FF:000019">
    <property type="entry name" value="Nuclear receptor subfamily 2 group E member"/>
    <property type="match status" value="1"/>
</dbReference>
<feature type="compositionally biased region" description="Low complexity" evidence="11">
    <location>
        <begin position="678"/>
        <end position="690"/>
    </location>
</feature>
<keyword evidence="14" id="KW-1185">Reference proteome</keyword>
<dbReference type="InterPro" id="IPR001628">
    <property type="entry name" value="Znf_hrmn_rcpt"/>
</dbReference>
<evidence type="ECO:0000313" key="14">
    <source>
        <dbReference type="Proteomes" id="UP001620626"/>
    </source>
</evidence>
<evidence type="ECO:0000256" key="11">
    <source>
        <dbReference type="SAM" id="MobiDB-lite"/>
    </source>
</evidence>
<evidence type="ECO:0000256" key="6">
    <source>
        <dbReference type="ARBA" id="ARBA00023015"/>
    </source>
</evidence>
<feature type="domain" description="Nuclear receptor" evidence="12">
    <location>
        <begin position="144"/>
        <end position="224"/>
    </location>
</feature>
<evidence type="ECO:0000259" key="12">
    <source>
        <dbReference type="PROSITE" id="PS51030"/>
    </source>
</evidence>
<sequence length="732" mass="79115">MCFICDALDKQQKRAVINLPPPTKKGIKVKRTGRASASSSAAAAAAVRRRRRQLVTVNVRFRPAPSAGRKSPPTDGRKAQSERTLGGGADGLCGCEWRHKTAEKIESYAVHWQSPSVDGTSAAGASLKSAKRGEECLPSRILLDVPCRVCQDHSSGKHYGIFSCDGCAGFFKRSVRRQREYLCKNKGGPVEGQCPVDKTHRNQCRACRLRKCLEIGMNKDAVQHERGPRTSTLRRQLAFGLSQQLAQRHHQRMLANSAAVKKSLRLPATAQSSRHNLPSSCRTPAAPSSTAFPSSTSPTASAGMPNSSPNGTTVSAALAHPPPPFPPLFPPPPFGPCHPLAQFVRPLFPPLECQRFPLPFPSSSASSPPSSYASSLFPPPPFHPSVFAAASFLHGFGQMTAAAAAVHHHHQHHRHHTLSSTQNVNETEDGDEGQKEENATAEGRGRHSKEDCASPLPSMAFCSSSASSAASSSSSAVPSSPLDPIAFRLMGWARTLLAFVPGISPQEQVSVLSASFGRLLLLSAFEEGLLRATHFEEMPSTAEKQCQRNTTTKTSGGKAFRERIVRVLTQLEQFQPDGVEFSLFRTYALLSEKMPQMAHQLQKNLCFMHREKPFRQFQCALLLDELAQMTDDAEGEEDTLVLALRRAIDAEGGKCRGGNATEGTAEKSGNTEPHKMTGDANGDTGTDAGGKQCRLPFSVSELLVNGETNIAKSDRKSECSTTETMELPVEEG</sequence>
<dbReference type="SUPFAM" id="SSF57716">
    <property type="entry name" value="Glucocorticoid receptor-like (DNA-binding domain)"/>
    <property type="match status" value="1"/>
</dbReference>
<dbReference type="PROSITE" id="PS51030">
    <property type="entry name" value="NUCLEAR_REC_DBD_2"/>
    <property type="match status" value="1"/>
</dbReference>
<evidence type="ECO:0000256" key="1">
    <source>
        <dbReference type="ARBA" id="ARBA00004123"/>
    </source>
</evidence>